<dbReference type="Pfam" id="PF07508">
    <property type="entry name" value="Recombinase"/>
    <property type="match status" value="1"/>
</dbReference>
<dbReference type="Pfam" id="PF13408">
    <property type="entry name" value="Zn_ribbon_recom"/>
    <property type="match status" value="1"/>
</dbReference>
<proteinExistence type="predicted"/>
<dbReference type="AlphaFoldDB" id="A0A415I3G9"/>
<accession>A0A415I3G9</accession>
<keyword evidence="1" id="KW-0175">Coiled coil</keyword>
<dbReference type="InterPro" id="IPR025827">
    <property type="entry name" value="Zn_ribbon_recom_dom"/>
</dbReference>
<dbReference type="InterPro" id="IPR011109">
    <property type="entry name" value="DNA_bind_recombinase_dom"/>
</dbReference>
<dbReference type="InterPro" id="IPR050639">
    <property type="entry name" value="SSR_resolvase"/>
</dbReference>
<organism evidence="3 4">
    <name type="scientific">Agathobacter rectalis</name>
    <dbReference type="NCBI Taxonomy" id="39491"/>
    <lineage>
        <taxon>Bacteria</taxon>
        <taxon>Bacillati</taxon>
        <taxon>Bacillota</taxon>
        <taxon>Clostridia</taxon>
        <taxon>Lachnospirales</taxon>
        <taxon>Lachnospiraceae</taxon>
        <taxon>Agathobacter</taxon>
    </lineage>
</organism>
<dbReference type="PANTHER" id="PTHR30461:SF23">
    <property type="entry name" value="DNA RECOMBINASE-RELATED"/>
    <property type="match status" value="1"/>
</dbReference>
<dbReference type="PROSITE" id="PS51737">
    <property type="entry name" value="RECOMBINASE_DNA_BIND"/>
    <property type="match status" value="1"/>
</dbReference>
<dbReference type="Gene3D" id="3.90.1750.20">
    <property type="entry name" value="Putative Large Serine Recombinase, Chain B, Domain 2"/>
    <property type="match status" value="1"/>
</dbReference>
<dbReference type="Proteomes" id="UP000286181">
    <property type="component" value="Unassembled WGS sequence"/>
</dbReference>
<evidence type="ECO:0000256" key="1">
    <source>
        <dbReference type="SAM" id="Coils"/>
    </source>
</evidence>
<dbReference type="Gene3D" id="3.40.50.1390">
    <property type="entry name" value="Resolvase, N-terminal catalytic domain"/>
    <property type="match status" value="1"/>
</dbReference>
<dbReference type="InterPro" id="IPR036162">
    <property type="entry name" value="Resolvase-like_N_sf"/>
</dbReference>
<evidence type="ECO:0000313" key="3">
    <source>
        <dbReference type="EMBL" id="RHL02165.1"/>
    </source>
</evidence>
<dbReference type="InterPro" id="IPR006119">
    <property type="entry name" value="Resolv_N"/>
</dbReference>
<dbReference type="InterPro" id="IPR038109">
    <property type="entry name" value="DNA_bind_recomb_sf"/>
</dbReference>
<feature type="coiled-coil region" evidence="1">
    <location>
        <begin position="335"/>
        <end position="411"/>
    </location>
</feature>
<sequence length="478" mass="56320">MIEDIKSGKINTIITKDLSRLGRNYIESGTYIERIFPMYNVRYIAITDDFDSIRPNTDITMPLKNIVNEYYSKDLSDKVWTAFRSIWKNGLYVCGRPPYGYKKNKEKKCLEIDEYASQVVKRIFSMYLNGMKFAEIARTLKNEGILSPSQYRYANIGDKEKLDKAKDWYYVQVKDILKDQQYVGDSVHGKLGGKLGEHRNKRRNNKEDWIIIPDTHEAIVSREEFAIVQKMISDSTKQFNDAINRGRQKSPVPKNKFVGKCTCGQCGSRVFIKRKDTGKSEFYYYCAGEKSSVLCRDRHVKIPYEDFDRSVFSVIKKHMQICIEKISLIQKLNATDSANIQYKVLNRQLDKLRNERKRIISREKGLYEDYKDKFITAEEYVQFQKEYKKQIEDIDRQITEYENHINKYRKDFHLDESWESIIAKFQGKRILTQEIVDAFVSEIKIYPDKNIEVKLYYDDMLDQLVSIADVREAECNGI</sequence>
<evidence type="ECO:0000313" key="4">
    <source>
        <dbReference type="Proteomes" id="UP000286181"/>
    </source>
</evidence>
<feature type="domain" description="Recombinase" evidence="2">
    <location>
        <begin position="98"/>
        <end position="239"/>
    </location>
</feature>
<dbReference type="GO" id="GO:0003677">
    <property type="term" value="F:DNA binding"/>
    <property type="evidence" value="ECO:0007669"/>
    <property type="project" value="InterPro"/>
</dbReference>
<dbReference type="GO" id="GO:0000150">
    <property type="term" value="F:DNA strand exchange activity"/>
    <property type="evidence" value="ECO:0007669"/>
    <property type="project" value="InterPro"/>
</dbReference>
<reference evidence="3 4" key="1">
    <citation type="submission" date="2018-08" db="EMBL/GenBank/DDBJ databases">
        <title>A genome reference for cultivated species of the human gut microbiota.</title>
        <authorList>
            <person name="Zou Y."/>
            <person name="Xue W."/>
            <person name="Luo G."/>
        </authorList>
    </citation>
    <scope>NUCLEOTIDE SEQUENCE [LARGE SCALE GENOMIC DNA]</scope>
    <source>
        <strain evidence="3 4">AF39-14AC</strain>
    </source>
</reference>
<dbReference type="SUPFAM" id="SSF53041">
    <property type="entry name" value="Resolvase-like"/>
    <property type="match status" value="1"/>
</dbReference>
<dbReference type="Pfam" id="PF00239">
    <property type="entry name" value="Resolvase"/>
    <property type="match status" value="1"/>
</dbReference>
<dbReference type="EMBL" id="QROF01000015">
    <property type="protein sequence ID" value="RHL02165.1"/>
    <property type="molecule type" value="Genomic_DNA"/>
</dbReference>
<evidence type="ECO:0000259" key="2">
    <source>
        <dbReference type="PROSITE" id="PS51737"/>
    </source>
</evidence>
<dbReference type="PANTHER" id="PTHR30461">
    <property type="entry name" value="DNA-INVERTASE FROM LAMBDOID PROPHAGE"/>
    <property type="match status" value="1"/>
</dbReference>
<protein>
    <recommendedName>
        <fullName evidence="2">Recombinase domain-containing protein</fullName>
    </recommendedName>
</protein>
<comment type="caution">
    <text evidence="3">The sequence shown here is derived from an EMBL/GenBank/DDBJ whole genome shotgun (WGS) entry which is preliminary data.</text>
</comment>
<name>A0A415I3G9_9FIRM</name>
<gene>
    <name evidence="3" type="ORF">DW038_13695</name>
</gene>